<keyword evidence="3" id="KW-1185">Reference proteome</keyword>
<evidence type="ECO:0000313" key="2">
    <source>
        <dbReference type="EMBL" id="CAH3028862.1"/>
    </source>
</evidence>
<protein>
    <submittedName>
        <fullName evidence="2">Uncharacterized protein</fullName>
    </submittedName>
</protein>
<sequence length="193" mass="21854">MREVVELLGKVKDKAILQGLGWSLSSDESSSVDASSSGSETDTECAWISDNEHDTLQGSSSQNSYPENCNDDHTLNSTRQQSNPNPDIAFEKNRPLVSPVPNMEHLLLILRENELNWFALVAELRTLLPNYSEDTLAYTLTEFSGHLRNMDLIEEEQRKVELSKQVYLEHETYRAIHDESRLAIDSDSDNPDD</sequence>
<evidence type="ECO:0000313" key="3">
    <source>
        <dbReference type="Proteomes" id="UP001159427"/>
    </source>
</evidence>
<feature type="compositionally biased region" description="Polar residues" evidence="1">
    <location>
        <begin position="75"/>
        <end position="85"/>
    </location>
</feature>
<dbReference type="Proteomes" id="UP001159427">
    <property type="component" value="Unassembled WGS sequence"/>
</dbReference>
<accession>A0ABN8MH86</accession>
<feature type="compositionally biased region" description="Polar residues" evidence="1">
    <location>
        <begin position="56"/>
        <end position="67"/>
    </location>
</feature>
<feature type="compositionally biased region" description="Low complexity" evidence="1">
    <location>
        <begin position="24"/>
        <end position="39"/>
    </location>
</feature>
<organism evidence="2 3">
    <name type="scientific">Porites evermanni</name>
    <dbReference type="NCBI Taxonomy" id="104178"/>
    <lineage>
        <taxon>Eukaryota</taxon>
        <taxon>Metazoa</taxon>
        <taxon>Cnidaria</taxon>
        <taxon>Anthozoa</taxon>
        <taxon>Hexacorallia</taxon>
        <taxon>Scleractinia</taxon>
        <taxon>Fungiina</taxon>
        <taxon>Poritidae</taxon>
        <taxon>Porites</taxon>
    </lineage>
</organism>
<feature type="region of interest" description="Disordered" evidence="1">
    <location>
        <begin position="24"/>
        <end position="93"/>
    </location>
</feature>
<name>A0ABN8MH86_9CNID</name>
<comment type="caution">
    <text evidence="2">The sequence shown here is derived from an EMBL/GenBank/DDBJ whole genome shotgun (WGS) entry which is preliminary data.</text>
</comment>
<reference evidence="2 3" key="1">
    <citation type="submission" date="2022-05" db="EMBL/GenBank/DDBJ databases">
        <authorList>
            <consortium name="Genoscope - CEA"/>
            <person name="William W."/>
        </authorList>
    </citation>
    <scope>NUCLEOTIDE SEQUENCE [LARGE SCALE GENOMIC DNA]</scope>
</reference>
<evidence type="ECO:0000256" key="1">
    <source>
        <dbReference type="SAM" id="MobiDB-lite"/>
    </source>
</evidence>
<dbReference type="EMBL" id="CALNXI010000538">
    <property type="protein sequence ID" value="CAH3028862.1"/>
    <property type="molecule type" value="Genomic_DNA"/>
</dbReference>
<gene>
    <name evidence="2" type="ORF">PEVE_00035045</name>
</gene>
<proteinExistence type="predicted"/>